<dbReference type="Proteomes" id="UP000004550">
    <property type="component" value="Chromosome"/>
</dbReference>
<dbReference type="Pfam" id="PF00743">
    <property type="entry name" value="FMO-like"/>
    <property type="match status" value="1"/>
</dbReference>
<evidence type="ECO:0000256" key="3">
    <source>
        <dbReference type="ARBA" id="ARBA00023002"/>
    </source>
</evidence>
<name>A0A1L5BQC6_SPHIB</name>
<dbReference type="Gene3D" id="3.50.50.60">
    <property type="entry name" value="FAD/NAD(P)-binding domain"/>
    <property type="match status" value="2"/>
</dbReference>
<dbReference type="InterPro" id="IPR036188">
    <property type="entry name" value="FAD/NAD-bd_sf"/>
</dbReference>
<evidence type="ECO:0000313" key="5">
    <source>
        <dbReference type="EMBL" id="APL94977.1"/>
    </source>
</evidence>
<accession>A0A1L5BQC6</accession>
<evidence type="ECO:0000256" key="2">
    <source>
        <dbReference type="ARBA" id="ARBA00022827"/>
    </source>
</evidence>
<evidence type="ECO:0000313" key="6">
    <source>
        <dbReference type="Proteomes" id="UP000004550"/>
    </source>
</evidence>
<evidence type="ECO:0000256" key="1">
    <source>
        <dbReference type="ARBA" id="ARBA00022630"/>
    </source>
</evidence>
<gene>
    <name evidence="5" type="ORF">SIDU_10910</name>
</gene>
<proteinExistence type="predicted"/>
<dbReference type="PANTHER" id="PTHR42877">
    <property type="entry name" value="L-ORNITHINE N(5)-MONOOXYGENASE-RELATED"/>
    <property type="match status" value="1"/>
</dbReference>
<dbReference type="GO" id="GO:0004499">
    <property type="term" value="F:N,N-dimethylaniline monooxygenase activity"/>
    <property type="evidence" value="ECO:0007669"/>
    <property type="project" value="InterPro"/>
</dbReference>
<dbReference type="PRINTS" id="PR00368">
    <property type="entry name" value="FADPNR"/>
</dbReference>
<dbReference type="GO" id="GO:0050661">
    <property type="term" value="F:NADP binding"/>
    <property type="evidence" value="ECO:0007669"/>
    <property type="project" value="InterPro"/>
</dbReference>
<keyword evidence="1" id="KW-0285">Flavoprotein</keyword>
<feature type="region of interest" description="Disordered" evidence="4">
    <location>
        <begin position="51"/>
        <end position="70"/>
    </location>
</feature>
<dbReference type="PANTHER" id="PTHR42877:SF4">
    <property type="entry name" value="FAD_NAD(P)-BINDING DOMAIN-CONTAINING PROTEIN-RELATED"/>
    <property type="match status" value="1"/>
</dbReference>
<dbReference type="InterPro" id="IPR051209">
    <property type="entry name" value="FAD-bind_Monooxygenase_sf"/>
</dbReference>
<evidence type="ECO:0000256" key="4">
    <source>
        <dbReference type="SAM" id="MobiDB-lite"/>
    </source>
</evidence>
<dbReference type="GO" id="GO:0050660">
    <property type="term" value="F:flavin adenine dinucleotide binding"/>
    <property type="evidence" value="ECO:0007669"/>
    <property type="project" value="InterPro"/>
</dbReference>
<dbReference type="EMBL" id="CP013070">
    <property type="protein sequence ID" value="APL94977.1"/>
    <property type="molecule type" value="Genomic_DNA"/>
</dbReference>
<dbReference type="RefSeq" id="WP_007682299.1">
    <property type="nucleotide sequence ID" value="NZ_CP013070.1"/>
</dbReference>
<keyword evidence="2" id="KW-0274">FAD</keyword>
<sequence length="659" mass="73757">MSANPIDHADAFDTYLPIDIDDAELERILEKAELPALLAALAKLTGDTSLVPPSLKPPHTRKSFIPMPQGGLDEAQQKEARRLAFDAIRRYRDGEIQTPGHTDDAELRAIVSFLITRDFDDYRDLLIHEVADHDVGAPQWTLSELDPDRPFKVLIIGAGITGVVAAYRLKQAGVEHVVLEKNPEIGGTWWENTYPGCRLDTSNYAYSFSFAQKTDWPQKFSRQSEIQDYVLKVAHDYGVRDRIVFNTLVRSVIYDEEAGEWEVTAITDGEVRVHRANVVISGTGQLNSPKLPNIEGMDSFAGASMHSARWNHDVSLKGKRVAIIGTGASAYQIAPAIADEVGKLEVFQRSAPWLLPTADYLDDISPELMWLFRHIPGYARWYRFWQFWLATEGRMPTVTADEGWNEEGSIGAINHAFRQELEAEFRRQLADRPDLIDKVIPTYPAGAKRLLRDNGQWSATLRKPHVDLVTEGIERIVPEGVVTADGVLHEVDVIAYATGFRADEFLADMEVRGRDGVEVHEYWDGDPRAYATMTVPGFPNFFICGGPNSAVAANGSAIFIVECSIEYILECIRTLVVKRLKDMEPTDAATDAFVGKIDRANRARAWGAEGVTSWYRNKTGRVSAVWPFELLEFWNMTRGPAEGDYRFTPLGELTTQAAE</sequence>
<dbReference type="InterPro" id="IPR020946">
    <property type="entry name" value="Flavin_mOase-like"/>
</dbReference>
<protein>
    <submittedName>
        <fullName evidence="5">Monooxygenase</fullName>
    </submittedName>
</protein>
<dbReference type="AlphaFoldDB" id="A0A1L5BQC6"/>
<dbReference type="KEGG" id="sinb:SIDU_10910"/>
<keyword evidence="5" id="KW-0503">Monooxygenase</keyword>
<organism evidence="5 6">
    <name type="scientific">Sphingobium indicum (strain DSM 16412 / CCM 7286 / MTCC 6364 / B90A)</name>
    <dbReference type="NCBI Taxonomy" id="861109"/>
    <lineage>
        <taxon>Bacteria</taxon>
        <taxon>Pseudomonadati</taxon>
        <taxon>Pseudomonadota</taxon>
        <taxon>Alphaproteobacteria</taxon>
        <taxon>Sphingomonadales</taxon>
        <taxon>Sphingomonadaceae</taxon>
        <taxon>Sphingobium</taxon>
    </lineage>
</organism>
<dbReference type="SUPFAM" id="SSF51905">
    <property type="entry name" value="FAD/NAD(P)-binding domain"/>
    <property type="match status" value="2"/>
</dbReference>
<reference evidence="5 6" key="1">
    <citation type="journal article" date="2012" name="J. Bacteriol.">
        <title>Genome sequence of Sphingobium indicum B90A, a hexachlorocyclohexane-degrading bacterium.</title>
        <authorList>
            <person name="Anand S."/>
            <person name="Sangwan N."/>
            <person name="Lata P."/>
            <person name="Kaur J."/>
            <person name="Dua A."/>
            <person name="Singh A.K."/>
            <person name="Verma M."/>
            <person name="Kaur J."/>
            <person name="Khurana J.P."/>
            <person name="Khurana P."/>
            <person name="Mathur S."/>
            <person name="Lal R."/>
        </authorList>
    </citation>
    <scope>NUCLEOTIDE SEQUENCE [LARGE SCALE GENOMIC DNA]</scope>
    <source>
        <strain evidence="6">DSM 16412 / CCM 7286 / MTCC 6364 / B90A</strain>
    </source>
</reference>
<keyword evidence="3" id="KW-0560">Oxidoreductase</keyword>